<dbReference type="Proteomes" id="UP000219573">
    <property type="component" value="Unassembled WGS sequence"/>
</dbReference>
<gene>
    <name evidence="1" type="ORF">SAMN06265827_112113</name>
</gene>
<dbReference type="RefSeq" id="WP_097017894.1">
    <property type="nucleotide sequence ID" value="NZ_OBDZ01000012.1"/>
</dbReference>
<reference evidence="2" key="1">
    <citation type="submission" date="2017-09" db="EMBL/GenBank/DDBJ databases">
        <authorList>
            <person name="Varghese N."/>
            <person name="Submissions S."/>
        </authorList>
    </citation>
    <scope>NUCLEOTIDE SEQUENCE [LARGE SCALE GENOMIC DNA]</scope>
    <source>
        <strain evidence="2">MSL47</strain>
    </source>
</reference>
<organism evidence="1 2">
    <name type="scientific">Orenia metallireducens</name>
    <dbReference type="NCBI Taxonomy" id="1413210"/>
    <lineage>
        <taxon>Bacteria</taxon>
        <taxon>Bacillati</taxon>
        <taxon>Bacillota</taxon>
        <taxon>Clostridia</taxon>
        <taxon>Halanaerobiales</taxon>
        <taxon>Halobacteroidaceae</taxon>
        <taxon>Orenia</taxon>
    </lineage>
</organism>
<proteinExistence type="predicted"/>
<protein>
    <submittedName>
        <fullName evidence="1">Uncharacterized protein</fullName>
    </submittedName>
</protein>
<accession>A0A285H0P4</accession>
<dbReference type="OrthoDB" id="2990803at2"/>
<sequence>MSSNYQPEVLDKEVIRKSLQRYYIRNAFDKDCTQLESGVCLIAEGDNSLDLSLEENYCWQLQELMRDYHQYRQQLLMTEDKEYLEQLLEVFEEEAIEILEFDCGHFDIKDGLHRLCIASKSEVPAYAVYKSKERYCPKCKDLKRRSELLEKRQFS</sequence>
<keyword evidence="2" id="KW-1185">Reference proteome</keyword>
<dbReference type="EMBL" id="OBDZ01000012">
    <property type="protein sequence ID" value="SNY29124.1"/>
    <property type="molecule type" value="Genomic_DNA"/>
</dbReference>
<evidence type="ECO:0000313" key="2">
    <source>
        <dbReference type="Proteomes" id="UP000219573"/>
    </source>
</evidence>
<name>A0A285H0P4_9FIRM</name>
<evidence type="ECO:0000313" key="1">
    <source>
        <dbReference type="EMBL" id="SNY29124.1"/>
    </source>
</evidence>
<dbReference type="AlphaFoldDB" id="A0A285H0P4"/>